<reference evidence="1 2" key="1">
    <citation type="submission" date="2020-01" db="EMBL/GenBank/DDBJ databases">
        <title>Insect and environment-associated Actinomycetes.</title>
        <authorList>
            <person name="Currrie C."/>
            <person name="Chevrette M."/>
            <person name="Carlson C."/>
            <person name="Stubbendieck R."/>
            <person name="Wendt-Pienkowski E."/>
        </authorList>
    </citation>
    <scope>NUCLEOTIDE SEQUENCE [LARGE SCALE GENOMIC DNA]</scope>
    <source>
        <strain evidence="1 2">SID14163</strain>
    </source>
</reference>
<evidence type="ECO:0000313" key="1">
    <source>
        <dbReference type="EMBL" id="NEB08352.1"/>
    </source>
</evidence>
<evidence type="ECO:0000313" key="2">
    <source>
        <dbReference type="Proteomes" id="UP000470446"/>
    </source>
</evidence>
<name>A0A7K3PEN5_9ACTN</name>
<sequence>MERVDFLPPPIGADAAPQSAAERADAYAAVPLLNCLLREVAEPLPDPGPRPVYRLPGGRLLRV</sequence>
<gene>
    <name evidence="1" type="ORF">G3I32_05620</name>
</gene>
<dbReference type="Proteomes" id="UP000470446">
    <property type="component" value="Unassembled WGS sequence"/>
</dbReference>
<dbReference type="EMBL" id="JAAGMA010000144">
    <property type="protein sequence ID" value="NEB08352.1"/>
    <property type="molecule type" value="Genomic_DNA"/>
</dbReference>
<dbReference type="AlphaFoldDB" id="A0A7K3PEN5"/>
<protein>
    <submittedName>
        <fullName evidence="1">IucA/IucC family siderophore biosynthesis protein</fullName>
    </submittedName>
</protein>
<proteinExistence type="predicted"/>
<accession>A0A7K3PEN5</accession>
<comment type="caution">
    <text evidence="1">The sequence shown here is derived from an EMBL/GenBank/DDBJ whole genome shotgun (WGS) entry which is preliminary data.</text>
</comment>
<feature type="non-terminal residue" evidence="1">
    <location>
        <position position="63"/>
    </location>
</feature>
<organism evidence="1 2">
    <name type="scientific">Streptomyces coelicoflavus</name>
    <dbReference type="NCBI Taxonomy" id="285562"/>
    <lineage>
        <taxon>Bacteria</taxon>
        <taxon>Bacillati</taxon>
        <taxon>Actinomycetota</taxon>
        <taxon>Actinomycetes</taxon>
        <taxon>Kitasatosporales</taxon>
        <taxon>Streptomycetaceae</taxon>
        <taxon>Streptomyces</taxon>
    </lineage>
</organism>